<organism evidence="2 3">
    <name type="scientific">Hypholoma sublateritium (strain FD-334 SS-4)</name>
    <dbReference type="NCBI Taxonomy" id="945553"/>
    <lineage>
        <taxon>Eukaryota</taxon>
        <taxon>Fungi</taxon>
        <taxon>Dikarya</taxon>
        <taxon>Basidiomycota</taxon>
        <taxon>Agaricomycotina</taxon>
        <taxon>Agaricomycetes</taxon>
        <taxon>Agaricomycetidae</taxon>
        <taxon>Agaricales</taxon>
        <taxon>Agaricineae</taxon>
        <taxon>Strophariaceae</taxon>
        <taxon>Hypholoma</taxon>
    </lineage>
</organism>
<name>A0A0D2PEW8_HYPSF</name>
<feature type="region of interest" description="Disordered" evidence="1">
    <location>
        <begin position="90"/>
        <end position="120"/>
    </location>
</feature>
<evidence type="ECO:0000313" key="2">
    <source>
        <dbReference type="EMBL" id="KJA18715.1"/>
    </source>
</evidence>
<dbReference type="OrthoDB" id="3124339at2759"/>
<sequence length="153" mass="17127">MCQASLTRVNAAMFLADFQAHDKEKHRQALRLAKATRNTLYLENQLAIQRMREAEIVLSILRSEVQHTDHNVEEADVQVGMARAYLKSRTTYESEDDEVPPLLRNCDSDSAGSYTDSGSDHVTARSFLDTDFSSPGSHRLSEAALQQLDALSK</sequence>
<proteinExistence type="predicted"/>
<reference evidence="3" key="1">
    <citation type="submission" date="2014-04" db="EMBL/GenBank/DDBJ databases">
        <title>Evolutionary Origins and Diversification of the Mycorrhizal Mutualists.</title>
        <authorList>
            <consortium name="DOE Joint Genome Institute"/>
            <consortium name="Mycorrhizal Genomics Consortium"/>
            <person name="Kohler A."/>
            <person name="Kuo A."/>
            <person name="Nagy L.G."/>
            <person name="Floudas D."/>
            <person name="Copeland A."/>
            <person name="Barry K.W."/>
            <person name="Cichocki N."/>
            <person name="Veneault-Fourrey C."/>
            <person name="LaButti K."/>
            <person name="Lindquist E.A."/>
            <person name="Lipzen A."/>
            <person name="Lundell T."/>
            <person name="Morin E."/>
            <person name="Murat C."/>
            <person name="Riley R."/>
            <person name="Ohm R."/>
            <person name="Sun H."/>
            <person name="Tunlid A."/>
            <person name="Henrissat B."/>
            <person name="Grigoriev I.V."/>
            <person name="Hibbett D.S."/>
            <person name="Martin F."/>
        </authorList>
    </citation>
    <scope>NUCLEOTIDE SEQUENCE [LARGE SCALE GENOMIC DNA]</scope>
    <source>
        <strain evidence="3">FD-334 SS-4</strain>
    </source>
</reference>
<keyword evidence="3" id="KW-1185">Reference proteome</keyword>
<evidence type="ECO:0000313" key="3">
    <source>
        <dbReference type="Proteomes" id="UP000054270"/>
    </source>
</evidence>
<feature type="compositionally biased region" description="Polar residues" evidence="1">
    <location>
        <begin position="108"/>
        <end position="117"/>
    </location>
</feature>
<dbReference type="AlphaFoldDB" id="A0A0D2PEW8"/>
<accession>A0A0D2PEW8</accession>
<gene>
    <name evidence="2" type="ORF">HYPSUDRAFT_57030</name>
</gene>
<protein>
    <submittedName>
        <fullName evidence="2">Uncharacterized protein</fullName>
    </submittedName>
</protein>
<evidence type="ECO:0000256" key="1">
    <source>
        <dbReference type="SAM" id="MobiDB-lite"/>
    </source>
</evidence>
<dbReference type="EMBL" id="KN817586">
    <property type="protein sequence ID" value="KJA18715.1"/>
    <property type="molecule type" value="Genomic_DNA"/>
</dbReference>
<dbReference type="Proteomes" id="UP000054270">
    <property type="component" value="Unassembled WGS sequence"/>
</dbReference>